<organism evidence="1 2">
    <name type="scientific">Thermocoleostomius sinensis A174</name>
    <dbReference type="NCBI Taxonomy" id="2016057"/>
    <lineage>
        <taxon>Bacteria</taxon>
        <taxon>Bacillati</taxon>
        <taxon>Cyanobacteriota</taxon>
        <taxon>Cyanophyceae</taxon>
        <taxon>Oculatellales</taxon>
        <taxon>Oculatellaceae</taxon>
        <taxon>Thermocoleostomius</taxon>
    </lineage>
</organism>
<name>A0A9E8ZAY5_9CYAN</name>
<gene>
    <name evidence="1" type="ORF">OXH18_22240</name>
</gene>
<accession>A0A9E8ZAY5</accession>
<dbReference type="Proteomes" id="UP001163152">
    <property type="component" value="Chromosome"/>
</dbReference>
<evidence type="ECO:0000313" key="2">
    <source>
        <dbReference type="Proteomes" id="UP001163152"/>
    </source>
</evidence>
<dbReference type="KEGG" id="tsin:OXH18_22240"/>
<dbReference type="EMBL" id="CP113797">
    <property type="protein sequence ID" value="WAL59860.1"/>
    <property type="molecule type" value="Genomic_DNA"/>
</dbReference>
<dbReference type="RefSeq" id="WP_268609672.1">
    <property type="nucleotide sequence ID" value="NZ_CP113797.1"/>
</dbReference>
<proteinExistence type="predicted"/>
<reference evidence="1" key="1">
    <citation type="submission" date="2022-12" db="EMBL/GenBank/DDBJ databases">
        <title>Polyphasic identification of a Novel Hot-Spring Cyanobacterium Ocullathermofonsia sinensis gen nov. sp. nov. and Genomic Insights on its Adaptations to the Thermal Habitat.</title>
        <authorList>
            <person name="Daroch M."/>
            <person name="Tang J."/>
            <person name="Jiang Y."/>
        </authorList>
    </citation>
    <scope>NUCLEOTIDE SEQUENCE</scope>
    <source>
        <strain evidence="1">PKUAC-SCTA174</strain>
    </source>
</reference>
<dbReference type="AlphaFoldDB" id="A0A9E8ZAY5"/>
<evidence type="ECO:0000313" key="1">
    <source>
        <dbReference type="EMBL" id="WAL59860.1"/>
    </source>
</evidence>
<keyword evidence="2" id="KW-1185">Reference proteome</keyword>
<protein>
    <submittedName>
        <fullName evidence="1">Uncharacterized protein</fullName>
    </submittedName>
</protein>
<sequence>MKLNFILGLIGAVTLSTLVSPVLAYSQVHSMNIVAENAKAKSYHPGFWQPIAHVNPSHPIGVRIINYP</sequence>